<proteinExistence type="predicted"/>
<organism evidence="1 2">
    <name type="scientific">Membranihabitans marinus</name>
    <dbReference type="NCBI Taxonomy" id="1227546"/>
    <lineage>
        <taxon>Bacteria</taxon>
        <taxon>Pseudomonadati</taxon>
        <taxon>Bacteroidota</taxon>
        <taxon>Saprospiria</taxon>
        <taxon>Saprospirales</taxon>
        <taxon>Saprospiraceae</taxon>
        <taxon>Membranihabitans</taxon>
    </lineage>
</organism>
<keyword evidence="2" id="KW-1185">Reference proteome</keyword>
<gene>
    <name evidence="1" type="ORF">KUV50_15135</name>
</gene>
<dbReference type="EMBL" id="JAHVHU010000015">
    <property type="protein sequence ID" value="MBY5959484.1"/>
    <property type="molecule type" value="Genomic_DNA"/>
</dbReference>
<accession>A0A953HNY0</accession>
<reference evidence="1" key="1">
    <citation type="submission" date="2021-06" db="EMBL/GenBank/DDBJ databases">
        <title>44 bacteria genomes isolated from Dapeng, Shenzhen.</title>
        <authorList>
            <person name="Zheng W."/>
            <person name="Yu S."/>
            <person name="Huang Y."/>
        </authorList>
    </citation>
    <scope>NUCLEOTIDE SEQUENCE</scope>
    <source>
        <strain evidence="1">DP5N28-2</strain>
    </source>
</reference>
<dbReference type="Proteomes" id="UP000753961">
    <property type="component" value="Unassembled WGS sequence"/>
</dbReference>
<name>A0A953HNY0_9BACT</name>
<evidence type="ECO:0000313" key="1">
    <source>
        <dbReference type="EMBL" id="MBY5959484.1"/>
    </source>
</evidence>
<dbReference type="AlphaFoldDB" id="A0A953HNY0"/>
<comment type="caution">
    <text evidence="1">The sequence shown here is derived from an EMBL/GenBank/DDBJ whole genome shotgun (WGS) entry which is preliminary data.</text>
</comment>
<sequence>MRNARFALADSMRHIQDSLLESDNTASHKIQEWETKLGYMEERKARLAVESRDLADSIRVELSKLTKEMSLEEKRTFNDNLKKIDCNTL</sequence>
<dbReference type="RefSeq" id="WP_222581022.1">
    <property type="nucleotide sequence ID" value="NZ_JAHVHU010000015.1"/>
</dbReference>
<protein>
    <submittedName>
        <fullName evidence="1">Uncharacterized protein</fullName>
    </submittedName>
</protein>
<evidence type="ECO:0000313" key="2">
    <source>
        <dbReference type="Proteomes" id="UP000753961"/>
    </source>
</evidence>